<keyword evidence="3" id="KW-1185">Reference proteome</keyword>
<dbReference type="EMBL" id="KL584708">
    <property type="protein sequence ID" value="KEQ73869.1"/>
    <property type="molecule type" value="Genomic_DNA"/>
</dbReference>
<dbReference type="STRING" id="1043004.A0A074WQJ2"/>
<evidence type="ECO:0000313" key="2">
    <source>
        <dbReference type="EMBL" id="KEQ73869.1"/>
    </source>
</evidence>
<evidence type="ECO:0000313" key="3">
    <source>
        <dbReference type="Proteomes" id="UP000027730"/>
    </source>
</evidence>
<sequence length="418" mass="46703">MSLNAIAKAPFSPEKLVVFCDGTWCGPEYGTRTNIQLLAEMAGIDMHNSKGSREISDPSRQLRAKYFNGLRCNYLTYAFGASADNIGQLCLELYRYIARYYKQGTDIWLFGLARGAYALRCVIGMINNCGIIKEPSDELCDLVLQTYTSPRENDKPSSDRSKDFRRRTSWDAATPIKIMVLLDTIGSIGHGYNYPGTRPACPTLWDEVVPDVVETVFHACSIHDRLPFLQPCLATKAYHSTTPQISETWFPGCHYDIGRQHCQILPQGLFFLVPRLLTGVVEPNHVLSNAVLCWVLQSVVQQSLSQTVFQDPHSRISFLKKSIRSPATSTGSGDVYSNTPLYAPFGRILAQLPIIPSILGSLSSMLPLRDRRIPDQAANIVDFDTSGHSDNQTSLAEMAGVNTRRYPSKAYETWKTWT</sequence>
<dbReference type="PANTHER" id="PTHR33840:SF1">
    <property type="entry name" value="TLE1 PHOSPHOLIPASE DOMAIN-CONTAINING PROTEIN"/>
    <property type="match status" value="1"/>
</dbReference>
<organism evidence="2 3">
    <name type="scientific">Aureobasidium namibiae CBS 147.97</name>
    <dbReference type="NCBI Taxonomy" id="1043004"/>
    <lineage>
        <taxon>Eukaryota</taxon>
        <taxon>Fungi</taxon>
        <taxon>Dikarya</taxon>
        <taxon>Ascomycota</taxon>
        <taxon>Pezizomycotina</taxon>
        <taxon>Dothideomycetes</taxon>
        <taxon>Dothideomycetidae</taxon>
        <taxon>Dothideales</taxon>
        <taxon>Saccotheciaceae</taxon>
        <taxon>Aureobasidium</taxon>
    </lineage>
</organism>
<feature type="domain" description="T6SS Phospholipase effector Tle1-like catalytic" evidence="1">
    <location>
        <begin position="15"/>
        <end position="297"/>
    </location>
</feature>
<accession>A0A074WQJ2</accession>
<protein>
    <recommendedName>
        <fullName evidence="1">T6SS Phospholipase effector Tle1-like catalytic domain-containing protein</fullName>
    </recommendedName>
</protein>
<proteinExistence type="predicted"/>
<gene>
    <name evidence="2" type="ORF">M436DRAFT_45648</name>
</gene>
<name>A0A074WQJ2_9PEZI</name>
<reference evidence="2 3" key="1">
    <citation type="journal article" date="2014" name="BMC Genomics">
        <title>Genome sequencing of four Aureobasidium pullulans varieties: biotechnological potential, stress tolerance, and description of new species.</title>
        <authorList>
            <person name="Gostin Ar C."/>
            <person name="Ohm R.A."/>
            <person name="Kogej T."/>
            <person name="Sonjak S."/>
            <person name="Turk M."/>
            <person name="Zajc J."/>
            <person name="Zalar P."/>
            <person name="Grube M."/>
            <person name="Sun H."/>
            <person name="Han J."/>
            <person name="Sharma A."/>
            <person name="Chiniquy J."/>
            <person name="Ngan C.Y."/>
            <person name="Lipzen A."/>
            <person name="Barry K."/>
            <person name="Grigoriev I.V."/>
            <person name="Gunde-Cimerman N."/>
        </authorList>
    </citation>
    <scope>NUCLEOTIDE SEQUENCE [LARGE SCALE GENOMIC DNA]</scope>
    <source>
        <strain evidence="2 3">CBS 147.97</strain>
    </source>
</reference>
<dbReference type="InterPro" id="IPR018712">
    <property type="entry name" value="Tle1-like_cat"/>
</dbReference>
<evidence type="ECO:0000259" key="1">
    <source>
        <dbReference type="Pfam" id="PF09994"/>
    </source>
</evidence>
<dbReference type="OrthoDB" id="59699at2759"/>
<dbReference type="Proteomes" id="UP000027730">
    <property type="component" value="Unassembled WGS sequence"/>
</dbReference>
<dbReference type="GeneID" id="25410373"/>
<dbReference type="Pfam" id="PF09994">
    <property type="entry name" value="T6SS_Tle1-like_cat"/>
    <property type="match status" value="1"/>
</dbReference>
<feature type="non-terminal residue" evidence="2">
    <location>
        <position position="418"/>
    </location>
</feature>
<dbReference type="RefSeq" id="XP_013428071.1">
    <property type="nucleotide sequence ID" value="XM_013572617.1"/>
</dbReference>
<dbReference type="AlphaFoldDB" id="A0A074WQJ2"/>
<dbReference type="PANTHER" id="PTHR33840">
    <property type="match status" value="1"/>
</dbReference>
<dbReference type="HOGENOM" id="CLU_033567_0_0_1"/>